<dbReference type="InterPro" id="IPR044643">
    <property type="entry name" value="TrpF_fam"/>
</dbReference>
<dbReference type="Gene3D" id="3.20.20.70">
    <property type="entry name" value="Aldolase class I"/>
    <property type="match status" value="1"/>
</dbReference>
<evidence type="ECO:0000256" key="6">
    <source>
        <dbReference type="ARBA" id="ARBA00022822"/>
    </source>
</evidence>
<dbReference type="InterPro" id="IPR011060">
    <property type="entry name" value="RibuloseP-bd_barrel"/>
</dbReference>
<evidence type="ECO:0000313" key="11">
    <source>
        <dbReference type="EMBL" id="NIJ59372.1"/>
    </source>
</evidence>
<dbReference type="InterPro" id="IPR001240">
    <property type="entry name" value="PRAI_dom"/>
</dbReference>
<comment type="caution">
    <text evidence="11">The sequence shown here is derived from an EMBL/GenBank/DDBJ whole genome shotgun (WGS) entry which is preliminary data.</text>
</comment>
<evidence type="ECO:0000313" key="12">
    <source>
        <dbReference type="Proteomes" id="UP001429580"/>
    </source>
</evidence>
<evidence type="ECO:0000256" key="3">
    <source>
        <dbReference type="ARBA" id="ARBA00012572"/>
    </source>
</evidence>
<proteinExistence type="inferred from homology"/>
<dbReference type="EMBL" id="JAASQI010000008">
    <property type="protein sequence ID" value="NIJ59372.1"/>
    <property type="molecule type" value="Genomic_DNA"/>
</dbReference>
<organism evidence="11 12">
    <name type="scientific">Pseudochelatococcus lubricantis</name>
    <dbReference type="NCBI Taxonomy" id="1538102"/>
    <lineage>
        <taxon>Bacteria</taxon>
        <taxon>Pseudomonadati</taxon>
        <taxon>Pseudomonadota</taxon>
        <taxon>Alphaproteobacteria</taxon>
        <taxon>Hyphomicrobiales</taxon>
        <taxon>Chelatococcaceae</taxon>
        <taxon>Pseudochelatococcus</taxon>
    </lineage>
</organism>
<dbReference type="CDD" id="cd00405">
    <property type="entry name" value="PRAI"/>
    <property type="match status" value="1"/>
</dbReference>
<keyword evidence="7 9" id="KW-0057">Aromatic amino acid biosynthesis</keyword>
<protein>
    <recommendedName>
        <fullName evidence="4 9">N-(5'-phosphoribosyl)anthranilate isomerase</fullName>
        <shortName evidence="9">PRAI</shortName>
        <ecNumber evidence="3 9">5.3.1.24</ecNumber>
    </recommendedName>
</protein>
<keyword evidence="12" id="KW-1185">Reference proteome</keyword>
<comment type="pathway">
    <text evidence="2 9">Amino-acid biosynthesis; L-tryptophan biosynthesis; L-tryptophan from chorismate: step 3/5.</text>
</comment>
<evidence type="ECO:0000259" key="10">
    <source>
        <dbReference type="Pfam" id="PF00697"/>
    </source>
</evidence>
<dbReference type="GO" id="GO:0004640">
    <property type="term" value="F:phosphoribosylanthranilate isomerase activity"/>
    <property type="evidence" value="ECO:0007669"/>
    <property type="project" value="UniProtKB-EC"/>
</dbReference>
<evidence type="ECO:0000256" key="4">
    <source>
        <dbReference type="ARBA" id="ARBA00022272"/>
    </source>
</evidence>
<dbReference type="SUPFAM" id="SSF51366">
    <property type="entry name" value="Ribulose-phoshate binding barrel"/>
    <property type="match status" value="1"/>
</dbReference>
<dbReference type="NCBIfam" id="NF002295">
    <property type="entry name" value="PRK01222.1-1"/>
    <property type="match status" value="1"/>
</dbReference>
<dbReference type="Proteomes" id="UP001429580">
    <property type="component" value="Unassembled WGS sequence"/>
</dbReference>
<evidence type="ECO:0000256" key="8">
    <source>
        <dbReference type="ARBA" id="ARBA00023235"/>
    </source>
</evidence>
<evidence type="ECO:0000256" key="7">
    <source>
        <dbReference type="ARBA" id="ARBA00023141"/>
    </source>
</evidence>
<name>A0ABX0V2D2_9HYPH</name>
<accession>A0ABX0V2D2</accession>
<reference evidence="11 12" key="1">
    <citation type="submission" date="2020-03" db="EMBL/GenBank/DDBJ databases">
        <title>Genomic Encyclopedia of Type Strains, Phase IV (KMG-IV): sequencing the most valuable type-strain genomes for metagenomic binning, comparative biology and taxonomic classification.</title>
        <authorList>
            <person name="Goeker M."/>
        </authorList>
    </citation>
    <scope>NUCLEOTIDE SEQUENCE [LARGE SCALE GENOMIC DNA]</scope>
    <source>
        <strain evidence="11 12">DSM 103870</strain>
    </source>
</reference>
<comment type="similarity">
    <text evidence="9">Belongs to the TrpF family.</text>
</comment>
<keyword evidence="6 9" id="KW-0822">Tryptophan biosynthesis</keyword>
<comment type="catalytic activity">
    <reaction evidence="1 9">
        <text>N-(5-phospho-beta-D-ribosyl)anthranilate = 1-(2-carboxyphenylamino)-1-deoxy-D-ribulose 5-phosphate</text>
        <dbReference type="Rhea" id="RHEA:21540"/>
        <dbReference type="ChEBI" id="CHEBI:18277"/>
        <dbReference type="ChEBI" id="CHEBI:58613"/>
        <dbReference type="EC" id="5.3.1.24"/>
    </reaction>
</comment>
<evidence type="ECO:0000256" key="9">
    <source>
        <dbReference type="HAMAP-Rule" id="MF_00135"/>
    </source>
</evidence>
<dbReference type="HAMAP" id="MF_00135">
    <property type="entry name" value="PRAI"/>
    <property type="match status" value="1"/>
</dbReference>
<dbReference type="PANTHER" id="PTHR42894:SF1">
    <property type="entry name" value="N-(5'-PHOSPHORIBOSYL)ANTHRANILATE ISOMERASE"/>
    <property type="match status" value="1"/>
</dbReference>
<sequence length="236" mass="24428">MPMPADTRGLPVQKASLLIKICGLNTPQAVEAAVAAGADLLGFVFFPKSPRYVVHREAAELTALARRLAPGAGIVALTVDASDADLEAIIGAIAPDWLQLHGGETPERVAAVRERFKGGVMKALGVGSAGDVARAHRFAEVADSLLLDAKPAADAVLPGGNGIPFDHRLIAGERFGVPFLLSGGLHADNVADAIRLVRPQGVDVSSGVESAPGVKDAARIAAFVRAAREALDMVRQ</sequence>
<dbReference type="Pfam" id="PF00697">
    <property type="entry name" value="PRAI"/>
    <property type="match status" value="1"/>
</dbReference>
<gene>
    <name evidence="9" type="primary">trpF</name>
    <name evidence="11" type="ORF">FHS82_003227</name>
</gene>
<evidence type="ECO:0000256" key="5">
    <source>
        <dbReference type="ARBA" id="ARBA00022605"/>
    </source>
</evidence>
<dbReference type="EC" id="5.3.1.24" evidence="3 9"/>
<dbReference type="PANTHER" id="PTHR42894">
    <property type="entry name" value="N-(5'-PHOSPHORIBOSYL)ANTHRANILATE ISOMERASE"/>
    <property type="match status" value="1"/>
</dbReference>
<dbReference type="InterPro" id="IPR013785">
    <property type="entry name" value="Aldolase_TIM"/>
</dbReference>
<feature type="domain" description="N-(5'phosphoribosyl) anthranilate isomerase (PRAI)" evidence="10">
    <location>
        <begin position="19"/>
        <end position="225"/>
    </location>
</feature>
<evidence type="ECO:0000256" key="2">
    <source>
        <dbReference type="ARBA" id="ARBA00004664"/>
    </source>
</evidence>
<dbReference type="RefSeq" id="WP_246225379.1">
    <property type="nucleotide sequence ID" value="NZ_JAASQI010000008.1"/>
</dbReference>
<keyword evidence="8 9" id="KW-0413">Isomerase</keyword>
<evidence type="ECO:0000256" key="1">
    <source>
        <dbReference type="ARBA" id="ARBA00001164"/>
    </source>
</evidence>
<keyword evidence="5 9" id="KW-0028">Amino-acid biosynthesis</keyword>